<gene>
    <name evidence="8" type="ORF">A2563_02190</name>
</gene>
<evidence type="ECO:0000256" key="4">
    <source>
        <dbReference type="ARBA" id="ARBA00023125"/>
    </source>
</evidence>
<evidence type="ECO:0000256" key="2">
    <source>
        <dbReference type="ARBA" id="ARBA00023015"/>
    </source>
</evidence>
<reference evidence="8 9" key="1">
    <citation type="journal article" date="2016" name="Nat. Commun.">
        <title>Thousands of microbial genomes shed light on interconnected biogeochemical processes in an aquifer system.</title>
        <authorList>
            <person name="Anantharaman K."/>
            <person name="Brown C.T."/>
            <person name="Hug L.A."/>
            <person name="Sharon I."/>
            <person name="Castelle C.J."/>
            <person name="Probst A.J."/>
            <person name="Thomas B.C."/>
            <person name="Singh A."/>
            <person name="Wilkins M.J."/>
            <person name="Karaoz U."/>
            <person name="Brodie E.L."/>
            <person name="Williams K.H."/>
            <person name="Hubbard S.S."/>
            <person name="Banfield J.F."/>
        </authorList>
    </citation>
    <scope>NUCLEOTIDE SEQUENCE [LARGE SCALE GENOMIC DNA]</scope>
</reference>
<dbReference type="GO" id="GO:0016987">
    <property type="term" value="F:sigma factor activity"/>
    <property type="evidence" value="ECO:0007669"/>
    <property type="project" value="UniProtKB-KW"/>
</dbReference>
<dbReference type="NCBIfam" id="TIGR02937">
    <property type="entry name" value="sigma70-ECF"/>
    <property type="match status" value="1"/>
</dbReference>
<feature type="domain" description="RNA polymerase sigma factor 70 region 4 type 2" evidence="7">
    <location>
        <begin position="131"/>
        <end position="182"/>
    </location>
</feature>
<dbReference type="GO" id="GO:0003677">
    <property type="term" value="F:DNA binding"/>
    <property type="evidence" value="ECO:0007669"/>
    <property type="project" value="UniProtKB-KW"/>
</dbReference>
<keyword evidence="5" id="KW-0804">Transcription</keyword>
<dbReference type="AlphaFoldDB" id="A0A1F6PB53"/>
<dbReference type="PANTHER" id="PTHR43133:SF8">
    <property type="entry name" value="RNA POLYMERASE SIGMA FACTOR HI_1459-RELATED"/>
    <property type="match status" value="1"/>
</dbReference>
<dbReference type="InterPro" id="IPR007627">
    <property type="entry name" value="RNA_pol_sigma70_r2"/>
</dbReference>
<keyword evidence="3" id="KW-0731">Sigma factor</keyword>
<sequence>MSETKFTPPEAQAKPKTEKEDLLKRLLSPEIKKLILSIAYKYSVKPSDAEDVVQTVLFNAYRAISEGRFDEKDAKLTSWLHTITKNECINLFRKENRLSKNDLTAVEFDDNRVEGHLPTSVDHIENKEKDEALQGLLRKLKPKQQAVMELYLQGYSQKEIGEKLDMPTNTVGVQTHYAKKRMLELLEEEK</sequence>
<proteinExistence type="inferred from homology"/>
<dbReference type="Gene3D" id="1.10.10.10">
    <property type="entry name" value="Winged helix-like DNA-binding domain superfamily/Winged helix DNA-binding domain"/>
    <property type="match status" value="1"/>
</dbReference>
<evidence type="ECO:0000313" key="8">
    <source>
        <dbReference type="EMBL" id="OGH93396.1"/>
    </source>
</evidence>
<dbReference type="Pfam" id="PF04542">
    <property type="entry name" value="Sigma70_r2"/>
    <property type="match status" value="1"/>
</dbReference>
<dbReference type="Pfam" id="PF08281">
    <property type="entry name" value="Sigma70_r4_2"/>
    <property type="match status" value="1"/>
</dbReference>
<organism evidence="8 9">
    <name type="scientific">Candidatus Magasanikbacteria bacterium RIFOXYD1_FULL_40_23</name>
    <dbReference type="NCBI Taxonomy" id="1798705"/>
    <lineage>
        <taxon>Bacteria</taxon>
        <taxon>Candidatus Magasanikiibacteriota</taxon>
    </lineage>
</organism>
<comment type="similarity">
    <text evidence="1">Belongs to the sigma-70 factor family. ECF subfamily.</text>
</comment>
<evidence type="ECO:0000313" key="9">
    <source>
        <dbReference type="Proteomes" id="UP000176634"/>
    </source>
</evidence>
<keyword evidence="4" id="KW-0238">DNA-binding</keyword>
<dbReference type="EMBL" id="MFRA01000001">
    <property type="protein sequence ID" value="OGH93396.1"/>
    <property type="molecule type" value="Genomic_DNA"/>
</dbReference>
<dbReference type="Proteomes" id="UP000176634">
    <property type="component" value="Unassembled WGS sequence"/>
</dbReference>
<evidence type="ECO:0000256" key="3">
    <source>
        <dbReference type="ARBA" id="ARBA00023082"/>
    </source>
</evidence>
<dbReference type="InterPro" id="IPR036388">
    <property type="entry name" value="WH-like_DNA-bd_sf"/>
</dbReference>
<dbReference type="InterPro" id="IPR013249">
    <property type="entry name" value="RNA_pol_sigma70_r4_t2"/>
</dbReference>
<dbReference type="Gene3D" id="1.10.1740.10">
    <property type="match status" value="1"/>
</dbReference>
<evidence type="ECO:0008006" key="10">
    <source>
        <dbReference type="Google" id="ProtNLM"/>
    </source>
</evidence>
<accession>A0A1F6PB53</accession>
<protein>
    <recommendedName>
        <fullName evidence="10">HTH luxR-type domain-containing protein</fullName>
    </recommendedName>
</protein>
<evidence type="ECO:0000256" key="5">
    <source>
        <dbReference type="ARBA" id="ARBA00023163"/>
    </source>
</evidence>
<name>A0A1F6PB53_9BACT</name>
<dbReference type="SUPFAM" id="SSF88946">
    <property type="entry name" value="Sigma2 domain of RNA polymerase sigma factors"/>
    <property type="match status" value="1"/>
</dbReference>
<dbReference type="InterPro" id="IPR013325">
    <property type="entry name" value="RNA_pol_sigma_r2"/>
</dbReference>
<evidence type="ECO:0000259" key="6">
    <source>
        <dbReference type="Pfam" id="PF04542"/>
    </source>
</evidence>
<dbReference type="GO" id="GO:0006352">
    <property type="term" value="P:DNA-templated transcription initiation"/>
    <property type="evidence" value="ECO:0007669"/>
    <property type="project" value="InterPro"/>
</dbReference>
<dbReference type="STRING" id="1798705.A2563_02190"/>
<keyword evidence="2" id="KW-0805">Transcription regulation</keyword>
<dbReference type="InterPro" id="IPR039425">
    <property type="entry name" value="RNA_pol_sigma-70-like"/>
</dbReference>
<dbReference type="InterPro" id="IPR013324">
    <property type="entry name" value="RNA_pol_sigma_r3/r4-like"/>
</dbReference>
<feature type="domain" description="RNA polymerase sigma-70 region 2" evidence="6">
    <location>
        <begin position="32"/>
        <end position="97"/>
    </location>
</feature>
<comment type="caution">
    <text evidence="8">The sequence shown here is derived from an EMBL/GenBank/DDBJ whole genome shotgun (WGS) entry which is preliminary data.</text>
</comment>
<dbReference type="PANTHER" id="PTHR43133">
    <property type="entry name" value="RNA POLYMERASE ECF-TYPE SIGMA FACTO"/>
    <property type="match status" value="1"/>
</dbReference>
<evidence type="ECO:0000256" key="1">
    <source>
        <dbReference type="ARBA" id="ARBA00010641"/>
    </source>
</evidence>
<dbReference type="SUPFAM" id="SSF88659">
    <property type="entry name" value="Sigma3 and sigma4 domains of RNA polymerase sigma factors"/>
    <property type="match status" value="1"/>
</dbReference>
<dbReference type="InterPro" id="IPR014284">
    <property type="entry name" value="RNA_pol_sigma-70_dom"/>
</dbReference>
<evidence type="ECO:0000259" key="7">
    <source>
        <dbReference type="Pfam" id="PF08281"/>
    </source>
</evidence>